<feature type="compositionally biased region" description="Polar residues" evidence="1">
    <location>
        <begin position="74"/>
        <end position="105"/>
    </location>
</feature>
<evidence type="ECO:0000313" key="2">
    <source>
        <dbReference type="EMBL" id="CAG8432963.1"/>
    </source>
</evidence>
<proteinExistence type="predicted"/>
<sequence length="504" mass="57966">MSPKKLKPRFKSLGLPIKINNELLAKQMKKLRVSNNSSNNASNNATTPSISRASKINNSRQTLSNAKDNKNDITDITMTESSTMATKNSSLKNSNTPPKTNANSNKLKKTGKSVKFSLPDESQSIERSKAFNEKVKEERRKLKMNKELQLQQVMSALNVNDTVQESALEWKGSLVKADPIQNIATVIVKPFPGRFQRLKLSKRPRVPYILYEKTFPCNIMSNIIIDNETIQNVPLNWNVGTFIYIYNCHDILKIFKNPGIKYMDFSPDSNDCFEVKDMRNIIQHLGAILYEDYNDEIELIHYLFGKQVLFIPNLINLKRLPNCKFFGYGIDPKSQNSFTLEEYFPQGGYVTATTSVLINEQDAIDRILAIMNYQSYKHNGAKWELVLNENILEYLAYVATNSTERDQYYAKIAYLDLIMYAKANKIRYFSSREIFKTNLKTAEPPTMLLSTHRTMIRVHTMNWKKCRHFILIYDSSEDLSKRVPIDGVELLTLEGFESQFGEKT</sequence>
<feature type="compositionally biased region" description="Polar residues" evidence="1">
    <location>
        <begin position="46"/>
        <end position="66"/>
    </location>
</feature>
<dbReference type="OrthoDB" id="2438986at2759"/>
<feature type="region of interest" description="Disordered" evidence="1">
    <location>
        <begin position="32"/>
        <end position="111"/>
    </location>
</feature>
<protein>
    <submittedName>
        <fullName evidence="2">11024_t:CDS:1</fullName>
    </submittedName>
</protein>
<gene>
    <name evidence="2" type="ORF">DEBURN_LOCUS287</name>
</gene>
<reference evidence="2" key="1">
    <citation type="submission" date="2021-06" db="EMBL/GenBank/DDBJ databases">
        <authorList>
            <person name="Kallberg Y."/>
            <person name="Tangrot J."/>
            <person name="Rosling A."/>
        </authorList>
    </citation>
    <scope>NUCLEOTIDE SEQUENCE</scope>
    <source>
        <strain evidence="2">AZ414A</strain>
    </source>
</reference>
<feature type="compositionally biased region" description="Low complexity" evidence="1">
    <location>
        <begin position="34"/>
        <end position="45"/>
    </location>
</feature>
<comment type="caution">
    <text evidence="2">The sequence shown here is derived from an EMBL/GenBank/DDBJ whole genome shotgun (WGS) entry which is preliminary data.</text>
</comment>
<name>A0A9N8YM48_9GLOM</name>
<dbReference type="AlphaFoldDB" id="A0A9N8YM48"/>
<accession>A0A9N8YM48</accession>
<organism evidence="2 3">
    <name type="scientific">Diversispora eburnea</name>
    <dbReference type="NCBI Taxonomy" id="1213867"/>
    <lineage>
        <taxon>Eukaryota</taxon>
        <taxon>Fungi</taxon>
        <taxon>Fungi incertae sedis</taxon>
        <taxon>Mucoromycota</taxon>
        <taxon>Glomeromycotina</taxon>
        <taxon>Glomeromycetes</taxon>
        <taxon>Diversisporales</taxon>
        <taxon>Diversisporaceae</taxon>
        <taxon>Diversispora</taxon>
    </lineage>
</organism>
<keyword evidence="3" id="KW-1185">Reference proteome</keyword>
<evidence type="ECO:0000256" key="1">
    <source>
        <dbReference type="SAM" id="MobiDB-lite"/>
    </source>
</evidence>
<dbReference type="EMBL" id="CAJVPK010000009">
    <property type="protein sequence ID" value="CAG8432963.1"/>
    <property type="molecule type" value="Genomic_DNA"/>
</dbReference>
<evidence type="ECO:0000313" key="3">
    <source>
        <dbReference type="Proteomes" id="UP000789706"/>
    </source>
</evidence>
<dbReference type="Proteomes" id="UP000789706">
    <property type="component" value="Unassembled WGS sequence"/>
</dbReference>
<dbReference type="Gene3D" id="3.40.50.11490">
    <property type="match status" value="1"/>
</dbReference>